<dbReference type="PANTHER" id="PTHR37205:SF1">
    <property type="entry name" value="F23A5.30 PROTEIN"/>
    <property type="match status" value="1"/>
</dbReference>
<feature type="region of interest" description="Disordered" evidence="2">
    <location>
        <begin position="1"/>
        <end position="21"/>
    </location>
</feature>
<dbReference type="Proteomes" id="UP001497522">
    <property type="component" value="Chromosome 18"/>
</dbReference>
<gene>
    <name evidence="3" type="ORF">CSSPJE1EN2_LOCUS11940</name>
</gene>
<organism evidence="3 4">
    <name type="scientific">Sphagnum jensenii</name>
    <dbReference type="NCBI Taxonomy" id="128206"/>
    <lineage>
        <taxon>Eukaryota</taxon>
        <taxon>Viridiplantae</taxon>
        <taxon>Streptophyta</taxon>
        <taxon>Embryophyta</taxon>
        <taxon>Bryophyta</taxon>
        <taxon>Sphagnophytina</taxon>
        <taxon>Sphagnopsida</taxon>
        <taxon>Sphagnales</taxon>
        <taxon>Sphagnaceae</taxon>
        <taxon>Sphagnum</taxon>
    </lineage>
</organism>
<reference evidence="3" key="1">
    <citation type="submission" date="2024-03" db="EMBL/GenBank/DDBJ databases">
        <authorList>
            <consortium name="ELIXIR-Norway"/>
            <consortium name="Elixir Norway"/>
        </authorList>
    </citation>
    <scope>NUCLEOTIDE SEQUENCE</scope>
</reference>
<dbReference type="InterPro" id="IPR038864">
    <property type="entry name" value="HDR1"/>
</dbReference>
<keyword evidence="1" id="KW-0175">Coiled coil</keyword>
<feature type="region of interest" description="Disordered" evidence="2">
    <location>
        <begin position="121"/>
        <end position="192"/>
    </location>
</feature>
<feature type="coiled-coil region" evidence="1">
    <location>
        <begin position="273"/>
        <end position="324"/>
    </location>
</feature>
<dbReference type="EMBL" id="OZ023719">
    <property type="protein sequence ID" value="CAK9869172.1"/>
    <property type="molecule type" value="Genomic_DNA"/>
</dbReference>
<name>A0ABP1B275_9BRYO</name>
<evidence type="ECO:0000256" key="2">
    <source>
        <dbReference type="SAM" id="MobiDB-lite"/>
    </source>
</evidence>
<feature type="region of interest" description="Disordered" evidence="2">
    <location>
        <begin position="58"/>
        <end position="80"/>
    </location>
</feature>
<sequence>METDAGPLHSSMEESYTNPRKRVNAVSMEEQYRGMDDIMIVTPPNATRIPARLRLSVSRKERPAYDSVSYEEVQEEDGTRRQLLNSDSRKERFAYNDSLHNSDQMHEVDIRNHLSSRSSYRKDRLLCDPETDEDSGSRRQLPRASSRKDRPIYSLENREEGSRRQQLSRSFHRKDRSTGDLGVEEPDGGRKELLDYDADVQENGMEDFQLSERRRALFEPLGPTLWGPRDGSPQSTLPPPDFDFFSYPRGWVVGKRRKLVNVDVVESMRHIAVQEMNRKDREINGLNEQLEEDSRTMSYLQLQLQQERNKRIQAERENKMLQSQVGMLMSMLNDAEEAVNNEEI</sequence>
<proteinExistence type="predicted"/>
<evidence type="ECO:0000313" key="4">
    <source>
        <dbReference type="Proteomes" id="UP001497522"/>
    </source>
</evidence>
<feature type="compositionally biased region" description="Basic and acidic residues" evidence="2">
    <location>
        <begin position="146"/>
        <end position="163"/>
    </location>
</feature>
<dbReference type="PANTHER" id="PTHR37205">
    <property type="entry name" value="F23A5.30 PROTEIN"/>
    <property type="match status" value="1"/>
</dbReference>
<evidence type="ECO:0000313" key="3">
    <source>
        <dbReference type="EMBL" id="CAK9869172.1"/>
    </source>
</evidence>
<protein>
    <submittedName>
        <fullName evidence="3">Uncharacterized protein</fullName>
    </submittedName>
</protein>
<keyword evidence="4" id="KW-1185">Reference proteome</keyword>
<evidence type="ECO:0000256" key="1">
    <source>
        <dbReference type="SAM" id="Coils"/>
    </source>
</evidence>
<accession>A0ABP1B275</accession>